<reference evidence="1" key="1">
    <citation type="submission" date="2021-06" db="EMBL/GenBank/DDBJ databases">
        <authorList>
            <person name="Kallberg Y."/>
            <person name="Tangrot J."/>
            <person name="Rosling A."/>
        </authorList>
    </citation>
    <scope>NUCLEOTIDE SEQUENCE</scope>
    <source>
        <strain evidence="1">BR232B</strain>
    </source>
</reference>
<gene>
    <name evidence="1" type="ORF">PBRASI_LOCUS1840</name>
</gene>
<dbReference type="SUPFAM" id="SSF52540">
    <property type="entry name" value="P-loop containing nucleoside triphosphate hydrolases"/>
    <property type="match status" value="1"/>
</dbReference>
<evidence type="ECO:0000313" key="2">
    <source>
        <dbReference type="Proteomes" id="UP000789739"/>
    </source>
</evidence>
<accession>A0A9N8WJ05</accession>
<comment type="caution">
    <text evidence="1">The sequence shown here is derived from an EMBL/GenBank/DDBJ whole genome shotgun (WGS) entry which is preliminary data.</text>
</comment>
<name>A0A9N8WJ05_9GLOM</name>
<dbReference type="Proteomes" id="UP000789739">
    <property type="component" value="Unassembled WGS sequence"/>
</dbReference>
<keyword evidence="2" id="KW-1185">Reference proteome</keyword>
<sequence length="187" mass="21189">MRSGEKSNILQYTPRLGGLGGTNYHSDQVEGGAVNAYEGIDINNPDICSHEETLRKLVETLHNECVLLVRSPPMAGKTSLAQLLEKHLLQDNTIRVFHISLLWLRRVGEPWVFEVQFKKLMNGTSWAQFVEECKFIKTFLIVDEVQVLYSNGLGEPSHYGGDAFWNVFKDCQQYANLCIVAFAVYGY</sequence>
<organism evidence="1 2">
    <name type="scientific">Paraglomus brasilianum</name>
    <dbReference type="NCBI Taxonomy" id="144538"/>
    <lineage>
        <taxon>Eukaryota</taxon>
        <taxon>Fungi</taxon>
        <taxon>Fungi incertae sedis</taxon>
        <taxon>Mucoromycota</taxon>
        <taxon>Glomeromycotina</taxon>
        <taxon>Glomeromycetes</taxon>
        <taxon>Paraglomerales</taxon>
        <taxon>Paraglomeraceae</taxon>
        <taxon>Paraglomus</taxon>
    </lineage>
</organism>
<evidence type="ECO:0000313" key="1">
    <source>
        <dbReference type="EMBL" id="CAG8486115.1"/>
    </source>
</evidence>
<dbReference type="InterPro" id="IPR027417">
    <property type="entry name" value="P-loop_NTPase"/>
</dbReference>
<proteinExistence type="predicted"/>
<dbReference type="EMBL" id="CAJVPI010000129">
    <property type="protein sequence ID" value="CAG8486115.1"/>
    <property type="molecule type" value="Genomic_DNA"/>
</dbReference>
<dbReference type="OrthoDB" id="2415221at2759"/>
<protein>
    <submittedName>
        <fullName evidence="1">103_t:CDS:1</fullName>
    </submittedName>
</protein>
<dbReference type="AlphaFoldDB" id="A0A9N8WJ05"/>